<evidence type="ECO:0000259" key="7">
    <source>
        <dbReference type="PROSITE" id="PS50950"/>
    </source>
</evidence>
<feature type="coiled-coil region" evidence="6">
    <location>
        <begin position="411"/>
        <end position="438"/>
    </location>
</feature>
<keyword evidence="2 5" id="KW-0863">Zinc-finger</keyword>
<dbReference type="Pfam" id="PF05485">
    <property type="entry name" value="THAP"/>
    <property type="match status" value="1"/>
</dbReference>
<dbReference type="GO" id="GO:0003677">
    <property type="term" value="F:DNA binding"/>
    <property type="evidence" value="ECO:0007669"/>
    <property type="project" value="UniProtKB-UniRule"/>
</dbReference>
<reference evidence="8" key="1">
    <citation type="submission" date="2021-01" db="UniProtKB">
        <authorList>
            <consortium name="EnsemblMetazoa"/>
        </authorList>
    </citation>
    <scope>IDENTIFICATION</scope>
</reference>
<dbReference type="OrthoDB" id="7695219at2759"/>
<evidence type="ECO:0000256" key="3">
    <source>
        <dbReference type="ARBA" id="ARBA00022833"/>
    </source>
</evidence>
<keyword evidence="4 5" id="KW-0238">DNA-binding</keyword>
<evidence type="ECO:0000256" key="2">
    <source>
        <dbReference type="ARBA" id="ARBA00022771"/>
    </source>
</evidence>
<protein>
    <recommendedName>
        <fullName evidence="7">THAP-type domain-containing protein</fullName>
    </recommendedName>
</protein>
<proteinExistence type="predicted"/>
<keyword evidence="9" id="KW-1185">Reference proteome</keyword>
<feature type="domain" description="THAP-type" evidence="7">
    <location>
        <begin position="5"/>
        <end position="110"/>
    </location>
</feature>
<dbReference type="PROSITE" id="PS50950">
    <property type="entry name" value="ZF_THAP"/>
    <property type="match status" value="1"/>
</dbReference>
<evidence type="ECO:0000313" key="8">
    <source>
        <dbReference type="EnsemblMetazoa" id="XP_003426212"/>
    </source>
</evidence>
<evidence type="ECO:0000313" key="9">
    <source>
        <dbReference type="Proteomes" id="UP000002358"/>
    </source>
</evidence>
<evidence type="ECO:0000256" key="4">
    <source>
        <dbReference type="ARBA" id="ARBA00023125"/>
    </source>
</evidence>
<keyword evidence="3" id="KW-0862">Zinc</keyword>
<evidence type="ECO:0000256" key="6">
    <source>
        <dbReference type="SAM" id="Coils"/>
    </source>
</evidence>
<evidence type="ECO:0000256" key="1">
    <source>
        <dbReference type="ARBA" id="ARBA00022723"/>
    </source>
</evidence>
<dbReference type="RefSeq" id="XP_003426212.1">
    <property type="nucleotide sequence ID" value="XM_003426164.5"/>
</dbReference>
<keyword evidence="1" id="KW-0479">Metal-binding</keyword>
<sequence>MSSAMKKKCSLRRCTVFDCRSGTYSDRRVKTETGLRQTTIFTPPINKPELLKKWSKILNKELTEKDRVCELHFAEHYVIKSDHTKLPDGTVFSLPRIKYRLTPDAVPYNPNNPTEVETYEQGKEIQIADGAADQTKDGFLVDHQYFIDARKPDQYVYYNKEVAACFMIPSIKDALVKKKEVSETSDANDNDEITIYGTDDTIKDTNDSTNSNIIDDTNSNIIDDTNNSMNNTIDGTNNGTDDTIDDPNDDSNFEVMEFEEVFNVDKIEKQKLKIQEVKDYLVENPLQRTWSWMNYTKKDNGITFAQLDCRSRKIRCFVEVHEDLSITLHTGDDKVSLEIEFELTSIQSISKMLQTVVKMKICSGTALEKESRSEDCTGIIIPEEEYKCARSLDRCIACRKLRIRVMHSRDTRDVNVKYLNLKKQYEQLRRKSRYLEEKLDIKTTRLKAITEMIKSVNKYGKNYETEL</sequence>
<dbReference type="AlphaFoldDB" id="A0A7M7GDU9"/>
<organism evidence="8 9">
    <name type="scientific">Nasonia vitripennis</name>
    <name type="common">Parasitic wasp</name>
    <dbReference type="NCBI Taxonomy" id="7425"/>
    <lineage>
        <taxon>Eukaryota</taxon>
        <taxon>Metazoa</taxon>
        <taxon>Ecdysozoa</taxon>
        <taxon>Arthropoda</taxon>
        <taxon>Hexapoda</taxon>
        <taxon>Insecta</taxon>
        <taxon>Pterygota</taxon>
        <taxon>Neoptera</taxon>
        <taxon>Endopterygota</taxon>
        <taxon>Hymenoptera</taxon>
        <taxon>Apocrita</taxon>
        <taxon>Proctotrupomorpha</taxon>
        <taxon>Chalcidoidea</taxon>
        <taxon>Pteromalidae</taxon>
        <taxon>Pteromalinae</taxon>
        <taxon>Nasonia</taxon>
    </lineage>
</organism>
<accession>A0A7M7GDU9</accession>
<keyword evidence="6" id="KW-0175">Coiled coil</keyword>
<dbReference type="GeneID" id="100678697"/>
<dbReference type="SUPFAM" id="SSF57716">
    <property type="entry name" value="Glucocorticoid receptor-like (DNA-binding domain)"/>
    <property type="match status" value="1"/>
</dbReference>
<dbReference type="InterPro" id="IPR006612">
    <property type="entry name" value="THAP_Znf"/>
</dbReference>
<dbReference type="Proteomes" id="UP000002358">
    <property type="component" value="Chromosome 1"/>
</dbReference>
<dbReference type="GO" id="GO:0008270">
    <property type="term" value="F:zinc ion binding"/>
    <property type="evidence" value="ECO:0007669"/>
    <property type="project" value="UniProtKB-KW"/>
</dbReference>
<name>A0A7M7GDU9_NASVI</name>
<dbReference type="KEGG" id="nvi:100678697"/>
<dbReference type="EnsemblMetazoa" id="XM_003426164">
    <property type="protein sequence ID" value="XP_003426212"/>
    <property type="gene ID" value="LOC100678697"/>
</dbReference>
<dbReference type="InParanoid" id="A0A7M7GDU9"/>
<evidence type="ECO:0000256" key="5">
    <source>
        <dbReference type="PROSITE-ProRule" id="PRU00309"/>
    </source>
</evidence>